<sequence>MAVLEQLKPQEVFHFFEELCKIPHGTFDTKRISDYCVEFAKERGLEFIQDDANNVIIRKPGTAGYEDSEPVIIQGHLDMVCEKTEDSTHNFDTDGLELLIEDGYVTAKDTTLGGDDGIAIAFAMAVLDSKDIPHPPIEAIFTTDEEVGMGGATAIDMSPIKGKMLLNLDSDNEGVIVAGCSGGYVDTVTIPVEREERQGSVVTIQVKGLRGGHSGLEIHEQRGNSNKMMGRLLNHLNLNTDIALVAVDGGTKDNVITSMTTAKVVAADADAVVEMVKAMEANWFQEFAGEEPGLTVITEVSDETVQAMTKAATQKIIHFVYNSPYGVQEYSRALKGLVETSLNCGVVATSETDVKALLYVRSSVNSKLDEMHEALCAFADILGGTCVKDNEYPAWMYKHDSKIRPLVIDTYKEMFGEEPIVNTVHAGLECGLLSGKKPDLDCVSYGPEMLDIHSVAERLNIESTQRMWEFTKELLKRCK</sequence>
<organism evidence="2 3">
    <name type="scientific">Bariatricus massiliensis</name>
    <dbReference type="NCBI Taxonomy" id="1745713"/>
    <lineage>
        <taxon>Bacteria</taxon>
        <taxon>Bacillati</taxon>
        <taxon>Bacillota</taxon>
        <taxon>Clostridia</taxon>
        <taxon>Lachnospirales</taxon>
        <taxon>Lachnospiraceae</taxon>
        <taxon>Bariatricus</taxon>
    </lineage>
</organism>
<dbReference type="InterPro" id="IPR002933">
    <property type="entry name" value="Peptidase_M20"/>
</dbReference>
<dbReference type="Pfam" id="PF01546">
    <property type="entry name" value="Peptidase_M20"/>
    <property type="match status" value="1"/>
</dbReference>
<dbReference type="PANTHER" id="PTHR43501:SF1">
    <property type="entry name" value="CYTOSOL NON-SPECIFIC DIPEPTIDASE"/>
    <property type="match status" value="1"/>
</dbReference>
<dbReference type="InterPro" id="IPR001160">
    <property type="entry name" value="Peptidase_M20C"/>
</dbReference>
<accession>A0ABS8DCG0</accession>
<dbReference type="Gene3D" id="3.40.630.10">
    <property type="entry name" value="Zn peptidases"/>
    <property type="match status" value="2"/>
</dbReference>
<dbReference type="EMBL" id="JAJCIS010000001">
    <property type="protein sequence ID" value="MCB7386105.1"/>
    <property type="molecule type" value="Genomic_DNA"/>
</dbReference>
<protein>
    <submittedName>
        <fullName evidence="2">Aminoacyl-histidine dipeptidase</fullName>
    </submittedName>
</protein>
<proteinExistence type="predicted"/>
<dbReference type="PIRSF" id="PIRSF016599">
    <property type="entry name" value="Xaa-His_dipept"/>
    <property type="match status" value="1"/>
</dbReference>
<name>A0ABS8DCG0_9FIRM</name>
<dbReference type="Pfam" id="PF07687">
    <property type="entry name" value="M20_dimer"/>
    <property type="match status" value="1"/>
</dbReference>
<dbReference type="CDD" id="cd03890">
    <property type="entry name" value="M20_pepD"/>
    <property type="match status" value="1"/>
</dbReference>
<reference evidence="2 3" key="1">
    <citation type="submission" date="2021-10" db="EMBL/GenBank/DDBJ databases">
        <title>Collection of gut derived symbiotic bacterial strains cultured from healthy donors.</title>
        <authorList>
            <person name="Lin H."/>
            <person name="Littmann E."/>
            <person name="Kohout C."/>
            <person name="Pamer E.G."/>
        </authorList>
    </citation>
    <scope>NUCLEOTIDE SEQUENCE [LARGE SCALE GENOMIC DNA]</scope>
    <source>
        <strain evidence="2 3">DFI.1.165</strain>
    </source>
</reference>
<feature type="domain" description="Peptidase M20 dimerisation" evidence="1">
    <location>
        <begin position="206"/>
        <end position="264"/>
    </location>
</feature>
<evidence type="ECO:0000259" key="1">
    <source>
        <dbReference type="Pfam" id="PF07687"/>
    </source>
</evidence>
<dbReference type="SUPFAM" id="SSF53187">
    <property type="entry name" value="Zn-dependent exopeptidases"/>
    <property type="match status" value="1"/>
</dbReference>
<dbReference type="RefSeq" id="WP_066732277.1">
    <property type="nucleotide sequence ID" value="NZ_JAJCIQ010000001.1"/>
</dbReference>
<dbReference type="NCBIfam" id="TIGR01893">
    <property type="entry name" value="aa-his-dipept"/>
    <property type="match status" value="1"/>
</dbReference>
<evidence type="ECO:0000313" key="2">
    <source>
        <dbReference type="EMBL" id="MCB7386105.1"/>
    </source>
</evidence>
<comment type="caution">
    <text evidence="2">The sequence shown here is derived from an EMBL/GenBank/DDBJ whole genome shotgun (WGS) entry which is preliminary data.</text>
</comment>
<dbReference type="PRINTS" id="PR00934">
    <property type="entry name" value="XHISDIPTASE"/>
</dbReference>
<dbReference type="InterPro" id="IPR011650">
    <property type="entry name" value="Peptidase_M20_dimer"/>
</dbReference>
<dbReference type="Proteomes" id="UP001299546">
    <property type="component" value="Unassembled WGS sequence"/>
</dbReference>
<keyword evidence="3" id="KW-1185">Reference proteome</keyword>
<gene>
    <name evidence="2" type="ORF">LIZ65_02290</name>
</gene>
<evidence type="ECO:0000313" key="3">
    <source>
        <dbReference type="Proteomes" id="UP001299546"/>
    </source>
</evidence>
<dbReference type="PANTHER" id="PTHR43501">
    <property type="entry name" value="CYTOSOL NON-SPECIFIC DIPEPTIDASE"/>
    <property type="match status" value="1"/>
</dbReference>